<keyword evidence="3" id="KW-1185">Reference proteome</keyword>
<comment type="similarity">
    <text evidence="1">Belongs to the glycogen phosphorylase family.</text>
</comment>
<evidence type="ECO:0000313" key="2">
    <source>
        <dbReference type="EMBL" id="CAE7240686.1"/>
    </source>
</evidence>
<dbReference type="Gene3D" id="3.40.50.2000">
    <property type="entry name" value="Glycogen Phosphorylase B"/>
    <property type="match status" value="1"/>
</dbReference>
<dbReference type="GO" id="GO:0005737">
    <property type="term" value="C:cytoplasm"/>
    <property type="evidence" value="ECO:0007669"/>
    <property type="project" value="TreeGrafter"/>
</dbReference>
<dbReference type="InterPro" id="IPR000811">
    <property type="entry name" value="Glyco_trans_35"/>
</dbReference>
<dbReference type="GO" id="GO:0030170">
    <property type="term" value="F:pyridoxal phosphate binding"/>
    <property type="evidence" value="ECO:0007669"/>
    <property type="project" value="TreeGrafter"/>
</dbReference>
<feature type="non-terminal residue" evidence="2">
    <location>
        <position position="124"/>
    </location>
</feature>
<organism evidence="2 3">
    <name type="scientific">Symbiodinium pilosum</name>
    <name type="common">Dinoflagellate</name>
    <dbReference type="NCBI Taxonomy" id="2952"/>
    <lineage>
        <taxon>Eukaryota</taxon>
        <taxon>Sar</taxon>
        <taxon>Alveolata</taxon>
        <taxon>Dinophyceae</taxon>
        <taxon>Suessiales</taxon>
        <taxon>Symbiodiniaceae</taxon>
        <taxon>Symbiodinium</taxon>
    </lineage>
</organism>
<proteinExistence type="inferred from homology"/>
<dbReference type="GO" id="GO:0008184">
    <property type="term" value="F:glycogen phosphorylase activity"/>
    <property type="evidence" value="ECO:0007669"/>
    <property type="project" value="InterPro"/>
</dbReference>
<dbReference type="EMBL" id="CAJNIZ010005316">
    <property type="protein sequence ID" value="CAE7240686.1"/>
    <property type="molecule type" value="Genomic_DNA"/>
</dbReference>
<reference evidence="2" key="1">
    <citation type="submission" date="2021-02" db="EMBL/GenBank/DDBJ databases">
        <authorList>
            <person name="Dougan E. K."/>
            <person name="Rhodes N."/>
            <person name="Thang M."/>
            <person name="Chan C."/>
        </authorList>
    </citation>
    <scope>NUCLEOTIDE SEQUENCE</scope>
</reference>
<dbReference type="OrthoDB" id="9215500at2759"/>
<evidence type="ECO:0000313" key="3">
    <source>
        <dbReference type="Proteomes" id="UP000649617"/>
    </source>
</evidence>
<dbReference type="AlphaFoldDB" id="A0A812L8K9"/>
<name>A0A812L8K9_SYMPI</name>
<feature type="non-terminal residue" evidence="2">
    <location>
        <position position="1"/>
    </location>
</feature>
<evidence type="ECO:0000256" key="1">
    <source>
        <dbReference type="ARBA" id="ARBA00006047"/>
    </source>
</evidence>
<dbReference type="Proteomes" id="UP000649617">
    <property type="component" value="Unassembled WGS sequence"/>
</dbReference>
<dbReference type="GO" id="GO:0005980">
    <property type="term" value="P:glycogen catabolic process"/>
    <property type="evidence" value="ECO:0007669"/>
    <property type="project" value="TreeGrafter"/>
</dbReference>
<comment type="caution">
    <text evidence="2">The sequence shown here is derived from an EMBL/GenBank/DDBJ whole genome shotgun (WGS) entry which is preliminary data.</text>
</comment>
<gene>
    <name evidence="2" type="primary">glpV</name>
    <name evidence="2" type="ORF">SPIL2461_LOCUS4119</name>
</gene>
<dbReference type="SUPFAM" id="SSF53756">
    <property type="entry name" value="UDP-Glycosyltransferase/glycogen phosphorylase"/>
    <property type="match status" value="1"/>
</dbReference>
<dbReference type="PANTHER" id="PTHR11468:SF3">
    <property type="entry name" value="GLYCOGEN PHOSPHORYLASE, LIVER FORM"/>
    <property type="match status" value="1"/>
</dbReference>
<sequence length="124" mass="14441">PMPSTAAGGEEKMAKLWKLMEHYEPNDQESIQKSFARHLEYSLACTRFNFTMQDAYRAAGFALRDRLLESLNDTEAHYREKDVKRGYYLSAEYLIGRHMQNAIANLDLERPFQDAFMDLGIKLE</sequence>
<protein>
    <submittedName>
        <fullName evidence="2">GlpV protein</fullName>
    </submittedName>
</protein>
<accession>A0A812L8K9</accession>
<dbReference type="PANTHER" id="PTHR11468">
    <property type="entry name" value="GLYCOGEN PHOSPHORYLASE"/>
    <property type="match status" value="1"/>
</dbReference>